<dbReference type="InterPro" id="IPR036873">
    <property type="entry name" value="Rhodanese-like_dom_sf"/>
</dbReference>
<dbReference type="InterPro" id="IPR001356">
    <property type="entry name" value="HD"/>
</dbReference>
<dbReference type="SUPFAM" id="SSF52821">
    <property type="entry name" value="Rhodanese/Cell cycle control phosphatase"/>
    <property type="match status" value="1"/>
</dbReference>
<dbReference type="Gene3D" id="3.40.250.10">
    <property type="entry name" value="Rhodanese-like domain"/>
    <property type="match status" value="1"/>
</dbReference>
<dbReference type="PROSITE" id="PS50206">
    <property type="entry name" value="RHODANESE_3"/>
    <property type="match status" value="1"/>
</dbReference>
<dbReference type="GO" id="GO:0005634">
    <property type="term" value="C:nucleus"/>
    <property type="evidence" value="ECO:0007669"/>
    <property type="project" value="UniProtKB-SubCell"/>
</dbReference>
<dbReference type="InParanoid" id="A0A136JK32"/>
<keyword evidence="1 2" id="KW-0238">DNA-binding</keyword>
<sequence length="957" mass="106712">MSSQAPFVTLQSRRPADSSSLSSRDSTYGSSAGDEKVPTATHDTSRVNYHVRDIQHFAESLEGSAARAFPNRGSSQRYSKVHAILLHWKCDDLFVLPELEDLESCFREDYSFETETFPIPSDNSHLELMLRIGAMVKEHESTDTLFIVYYGGHAKIDDSRQSTWCATRSTESPWLQWSAIQTLLERSLSDVLILLDCCAGAASATFPSGNTVTETISASSWDAIAPDPGRYSFTSALIEVLVQWKRRIFSAAMLHAEVLARLKHPRPVIVNGRNFEARSTPVHFMMTNNHKVPSIELARVTTGDQRPPSPPEEPHPDERTIAGRSAAPQEIIGSSPNEDIPHVMISLALEDDQRLNISEWQQWLSTIPALAKYVKIQGVFKSHSTLLLLSMPVSIWDVLPEDHACNFVAFIRSNNLAITDELLEDEGVEVEIAKDQFYEAGARYSFLSGTTAMTWMDGAPTGVSRRSRGSIDHSIRSERTAVSRRSRPGTLAGATSSSARAATSSDAGPSSRPNRQPATEDDRIAALDNLPMTPILNKHRSGQRTYITNVDALANRPAVASHVESRLEEYFLYDPHPTVAIKEFLASNLGIETTDIDLWFHHRREYQEVSERLQSLPAFESIPESSREDVQMLLPGNLKMLLEAVPAEDVLILDFRPPQDFERSHINGAINLRAPASFVSRATVELLERALDEDGQTGFGKWQSSKCVVCYDRHVDYPWEAPVAEALFHKLTSQQWKGQCFVLKGHYREFSASFDKHIAGTRMSDAAREYLASLEDGSLNQKHGETAYNDWLDSLAEENAIHYIDLADSAKTERMEATITHQKELEIVFEQKHPSLHRKARDLSPSAADFSRKAGMVEHLAKGLDLMRKAEGRDYPRTTNLSKLNSYAGPESRDPDDKNLDQELERRASDGFYKPTRSATGSSAGDDVTADRKAPRLAGGRGLMSRLLHSRRPEGGN</sequence>
<dbReference type="OrthoDB" id="4760831at2759"/>
<gene>
    <name evidence="6" type="ORF">Micbo1qcDRAFT_191958</name>
</gene>
<protein>
    <recommendedName>
        <fullName evidence="8">Homeobox domain-containing protein</fullName>
    </recommendedName>
</protein>
<dbReference type="Pfam" id="PF00581">
    <property type="entry name" value="Rhodanese"/>
    <property type="match status" value="1"/>
</dbReference>
<dbReference type="AlphaFoldDB" id="A0A136JK32"/>
<name>A0A136JK32_9PEZI</name>
<evidence type="ECO:0000259" key="5">
    <source>
        <dbReference type="PROSITE" id="PS50206"/>
    </source>
</evidence>
<dbReference type="GO" id="GO:0003677">
    <property type="term" value="F:DNA binding"/>
    <property type="evidence" value="ECO:0007669"/>
    <property type="project" value="UniProtKB-UniRule"/>
</dbReference>
<comment type="subcellular location">
    <subcellularLocation>
        <location evidence="1 2">Nucleus</location>
    </subcellularLocation>
</comment>
<keyword evidence="1 2" id="KW-0371">Homeobox</keyword>
<dbReference type="PROSITE" id="PS50071">
    <property type="entry name" value="HOMEOBOX_2"/>
    <property type="match status" value="1"/>
</dbReference>
<feature type="region of interest" description="Disordered" evidence="3">
    <location>
        <begin position="300"/>
        <end position="320"/>
    </location>
</feature>
<feature type="compositionally biased region" description="Low complexity" evidence="3">
    <location>
        <begin position="489"/>
        <end position="508"/>
    </location>
</feature>
<keyword evidence="7" id="KW-1185">Reference proteome</keyword>
<dbReference type="CDD" id="cd00086">
    <property type="entry name" value="homeodomain"/>
    <property type="match status" value="1"/>
</dbReference>
<feature type="region of interest" description="Disordered" evidence="3">
    <location>
        <begin position="876"/>
        <end position="957"/>
    </location>
</feature>
<feature type="compositionally biased region" description="Low complexity" evidence="3">
    <location>
        <begin position="17"/>
        <end position="31"/>
    </location>
</feature>
<feature type="domain" description="Rhodanese" evidence="5">
    <location>
        <begin position="646"/>
        <end position="759"/>
    </location>
</feature>
<dbReference type="InterPro" id="IPR001763">
    <property type="entry name" value="Rhodanese-like_dom"/>
</dbReference>
<feature type="region of interest" description="Disordered" evidence="3">
    <location>
        <begin position="1"/>
        <end position="45"/>
    </location>
</feature>
<dbReference type="Gene3D" id="1.10.10.60">
    <property type="entry name" value="Homeodomain-like"/>
    <property type="match status" value="1"/>
</dbReference>
<dbReference type="Proteomes" id="UP000070501">
    <property type="component" value="Unassembled WGS sequence"/>
</dbReference>
<dbReference type="InterPro" id="IPR009057">
    <property type="entry name" value="Homeodomain-like_sf"/>
</dbReference>
<dbReference type="EMBL" id="KQ964245">
    <property type="protein sequence ID" value="KXJ97504.1"/>
    <property type="molecule type" value="Genomic_DNA"/>
</dbReference>
<organism evidence="6 7">
    <name type="scientific">Microdochium bolleyi</name>
    <dbReference type="NCBI Taxonomy" id="196109"/>
    <lineage>
        <taxon>Eukaryota</taxon>
        <taxon>Fungi</taxon>
        <taxon>Dikarya</taxon>
        <taxon>Ascomycota</taxon>
        <taxon>Pezizomycotina</taxon>
        <taxon>Sordariomycetes</taxon>
        <taxon>Xylariomycetidae</taxon>
        <taxon>Xylariales</taxon>
        <taxon>Microdochiaceae</taxon>
        <taxon>Microdochium</taxon>
    </lineage>
</organism>
<feature type="compositionally biased region" description="Basic and acidic residues" evidence="3">
    <location>
        <begin position="891"/>
        <end position="909"/>
    </location>
</feature>
<feature type="domain" description="Homeobox" evidence="4">
    <location>
        <begin position="550"/>
        <end position="610"/>
    </location>
</feature>
<dbReference type="SMART" id="SM00389">
    <property type="entry name" value="HOX"/>
    <property type="match status" value="1"/>
</dbReference>
<evidence type="ECO:0000256" key="3">
    <source>
        <dbReference type="SAM" id="MobiDB-lite"/>
    </source>
</evidence>
<evidence type="ECO:0000313" key="7">
    <source>
        <dbReference type="Proteomes" id="UP000070501"/>
    </source>
</evidence>
<feature type="DNA-binding region" description="Homeobox" evidence="1">
    <location>
        <begin position="552"/>
        <end position="611"/>
    </location>
</feature>
<dbReference type="SUPFAM" id="SSF46689">
    <property type="entry name" value="Homeodomain-like"/>
    <property type="match status" value="1"/>
</dbReference>
<evidence type="ECO:0000259" key="4">
    <source>
        <dbReference type="PROSITE" id="PS50071"/>
    </source>
</evidence>
<feature type="compositionally biased region" description="Polar residues" evidence="3">
    <location>
        <begin position="1"/>
        <end position="11"/>
    </location>
</feature>
<evidence type="ECO:0000313" key="6">
    <source>
        <dbReference type="EMBL" id="KXJ97504.1"/>
    </source>
</evidence>
<dbReference type="Pfam" id="PF00046">
    <property type="entry name" value="Homeodomain"/>
    <property type="match status" value="1"/>
</dbReference>
<proteinExistence type="predicted"/>
<reference evidence="7" key="1">
    <citation type="submission" date="2016-02" db="EMBL/GenBank/DDBJ databases">
        <title>Draft genome sequence of Microdochium bolleyi, a fungal endophyte of beachgrass.</title>
        <authorList>
            <consortium name="DOE Joint Genome Institute"/>
            <person name="David A.S."/>
            <person name="May G."/>
            <person name="Haridas S."/>
            <person name="Lim J."/>
            <person name="Wang M."/>
            <person name="Labutti K."/>
            <person name="Lipzen A."/>
            <person name="Barry K."/>
            <person name="Grigoriev I.V."/>
        </authorList>
    </citation>
    <scope>NUCLEOTIDE SEQUENCE [LARGE SCALE GENOMIC DNA]</scope>
    <source>
        <strain evidence="7">J235TASD1</strain>
    </source>
</reference>
<evidence type="ECO:0000256" key="2">
    <source>
        <dbReference type="RuleBase" id="RU000682"/>
    </source>
</evidence>
<accession>A0A136JK32</accession>
<evidence type="ECO:0000256" key="1">
    <source>
        <dbReference type="PROSITE-ProRule" id="PRU00108"/>
    </source>
</evidence>
<evidence type="ECO:0008006" key="8">
    <source>
        <dbReference type="Google" id="ProtNLM"/>
    </source>
</evidence>
<feature type="compositionally biased region" description="Basic and acidic residues" evidence="3">
    <location>
        <begin position="469"/>
        <end position="481"/>
    </location>
</feature>
<feature type="region of interest" description="Disordered" evidence="3">
    <location>
        <begin position="458"/>
        <end position="522"/>
    </location>
</feature>
<keyword evidence="1 2" id="KW-0539">Nucleus</keyword>
<dbReference type="STRING" id="196109.A0A136JK32"/>